<dbReference type="KEGG" id="sgrg:L0C25_18440"/>
<sequence length="302" mass="32487">MIRPSLRKLGALGVGLLVATVPLSATSTAADRPGPSTRAPAYGEYVAMGDSYTAGPLIPKMRDDPAGCLRSTHNYPARLAKYLDVGSYVDVSCSGARSTHLRKPQSISGGENAPQLDALSADTELVTLGIGGNDFGLFGSLLAKCPELAKKNPDGAPCKKWFGRSGVDVKKRAAERVRPRIDRALADIRERSPQADIVVVGYLRILPVDGDYCRKLVPFAKGDYRWGNSIERALNTSLRTAAKDAGAKYVGMYPASRGHTACDGKRAWVNGQYININKAASYHPFGKGMRGIARQAYWTITD</sequence>
<dbReference type="RefSeq" id="WP_271633216.1">
    <property type="nucleotide sequence ID" value="NZ_CP094970.1"/>
</dbReference>
<proteinExistence type="predicted"/>
<dbReference type="GO" id="GO:0019433">
    <property type="term" value="P:triglyceride catabolic process"/>
    <property type="evidence" value="ECO:0007669"/>
    <property type="project" value="TreeGrafter"/>
</dbReference>
<dbReference type="InterPro" id="IPR036514">
    <property type="entry name" value="SGNH_hydro_sf"/>
</dbReference>
<dbReference type="PANTHER" id="PTHR37981:SF1">
    <property type="entry name" value="SGNH HYDROLASE-TYPE ESTERASE DOMAIN-CONTAINING PROTEIN"/>
    <property type="match status" value="1"/>
</dbReference>
<dbReference type="Gene3D" id="3.40.50.1110">
    <property type="entry name" value="SGNH hydrolase"/>
    <property type="match status" value="1"/>
</dbReference>
<keyword evidence="6" id="KW-1185">Reference proteome</keyword>
<feature type="disulfide bond" evidence="2">
    <location>
        <begin position="145"/>
        <end position="158"/>
    </location>
</feature>
<dbReference type="EMBL" id="CP094970">
    <property type="protein sequence ID" value="UYM04493.1"/>
    <property type="molecule type" value="Genomic_DNA"/>
</dbReference>
<evidence type="ECO:0000256" key="3">
    <source>
        <dbReference type="SAM" id="SignalP"/>
    </source>
</evidence>
<dbReference type="Pfam" id="PF13472">
    <property type="entry name" value="Lipase_GDSL_2"/>
    <property type="match status" value="1"/>
</dbReference>
<evidence type="ECO:0000313" key="6">
    <source>
        <dbReference type="Proteomes" id="UP001164390"/>
    </source>
</evidence>
<feature type="disulfide bond" evidence="2">
    <location>
        <begin position="68"/>
        <end position="93"/>
    </location>
</feature>
<dbReference type="SUPFAM" id="SSF52266">
    <property type="entry name" value="SGNH hydrolase"/>
    <property type="match status" value="1"/>
</dbReference>
<dbReference type="InterPro" id="IPR013830">
    <property type="entry name" value="SGNH_hydro"/>
</dbReference>
<gene>
    <name evidence="5" type="ORF">L0C25_18440</name>
</gene>
<dbReference type="Proteomes" id="UP001164390">
    <property type="component" value="Chromosome"/>
</dbReference>
<evidence type="ECO:0000256" key="1">
    <source>
        <dbReference type="PIRSR" id="PIRSR637460-1"/>
    </source>
</evidence>
<feature type="active site" evidence="1">
    <location>
        <position position="283"/>
    </location>
</feature>
<keyword evidence="5" id="KW-0378">Hydrolase</keyword>
<evidence type="ECO:0000256" key="2">
    <source>
        <dbReference type="PIRSR" id="PIRSR637460-2"/>
    </source>
</evidence>
<reference evidence="5" key="1">
    <citation type="submission" date="2022-01" db="EMBL/GenBank/DDBJ databases">
        <title>Nocardioidaceae gen. sp. A5X3R13.</title>
        <authorList>
            <person name="Lopez Marin M.A."/>
            <person name="Uhlik O."/>
        </authorList>
    </citation>
    <scope>NUCLEOTIDE SEQUENCE</scope>
    <source>
        <strain evidence="5">A5X3R13</strain>
    </source>
</reference>
<feature type="active site" description="Nucleophile" evidence="1">
    <location>
        <position position="51"/>
    </location>
</feature>
<protein>
    <submittedName>
        <fullName evidence="5">SGNH/GDSL hydrolase family protein</fullName>
    </submittedName>
</protein>
<dbReference type="GO" id="GO:0004806">
    <property type="term" value="F:triacylglycerol lipase activity"/>
    <property type="evidence" value="ECO:0007669"/>
    <property type="project" value="TreeGrafter"/>
</dbReference>
<evidence type="ECO:0000259" key="4">
    <source>
        <dbReference type="Pfam" id="PF13472"/>
    </source>
</evidence>
<organism evidence="5 6">
    <name type="scientific">Solicola gregarius</name>
    <dbReference type="NCBI Taxonomy" id="2908642"/>
    <lineage>
        <taxon>Bacteria</taxon>
        <taxon>Bacillati</taxon>
        <taxon>Actinomycetota</taxon>
        <taxon>Actinomycetes</taxon>
        <taxon>Propionibacteriales</taxon>
        <taxon>Nocardioidaceae</taxon>
        <taxon>Solicola</taxon>
    </lineage>
</organism>
<dbReference type="AlphaFoldDB" id="A0AA46THA6"/>
<feature type="domain" description="SGNH hydrolase-type esterase" evidence="4">
    <location>
        <begin position="47"/>
        <end position="261"/>
    </location>
</feature>
<keyword evidence="2" id="KW-1015">Disulfide bond</keyword>
<feature type="chain" id="PRO_5041398077" evidence="3">
    <location>
        <begin position="30"/>
        <end position="302"/>
    </location>
</feature>
<dbReference type="PANTHER" id="PTHR37981">
    <property type="entry name" value="LIPASE 2"/>
    <property type="match status" value="1"/>
</dbReference>
<feature type="signal peptide" evidence="3">
    <location>
        <begin position="1"/>
        <end position="29"/>
    </location>
</feature>
<accession>A0AA46THA6</accession>
<dbReference type="InterPro" id="IPR037460">
    <property type="entry name" value="SEST-like"/>
</dbReference>
<evidence type="ECO:0000313" key="5">
    <source>
        <dbReference type="EMBL" id="UYM04493.1"/>
    </source>
</evidence>
<keyword evidence="3" id="KW-0732">Signal</keyword>
<dbReference type="CDD" id="cd01823">
    <property type="entry name" value="SEST_like"/>
    <property type="match status" value="1"/>
</dbReference>
<name>A0AA46THA6_9ACTN</name>